<evidence type="ECO:0000256" key="1">
    <source>
        <dbReference type="SAM" id="MobiDB-lite"/>
    </source>
</evidence>
<dbReference type="GO" id="GO:0010468">
    <property type="term" value="P:regulation of gene expression"/>
    <property type="evidence" value="ECO:0007669"/>
    <property type="project" value="TreeGrafter"/>
</dbReference>
<evidence type="ECO:0000313" key="2">
    <source>
        <dbReference type="Proteomes" id="UP000504637"/>
    </source>
</evidence>
<feature type="compositionally biased region" description="Low complexity" evidence="1">
    <location>
        <begin position="436"/>
        <end position="454"/>
    </location>
</feature>
<feature type="compositionally biased region" description="Polar residues" evidence="1">
    <location>
        <begin position="183"/>
        <end position="193"/>
    </location>
</feature>
<dbReference type="GeneID" id="54356910"/>
<dbReference type="OrthoDB" id="5945798at2759"/>
<feature type="compositionally biased region" description="Basic and acidic residues" evidence="1">
    <location>
        <begin position="634"/>
        <end position="647"/>
    </location>
</feature>
<protein>
    <submittedName>
        <fullName evidence="3">Uncharacterized protein</fullName>
    </submittedName>
</protein>
<gene>
    <name evidence="3" type="ORF">K489DRAFT_138971</name>
</gene>
<feature type="region of interest" description="Disordered" evidence="1">
    <location>
        <begin position="1"/>
        <end position="193"/>
    </location>
</feature>
<reference evidence="3" key="1">
    <citation type="submission" date="2020-01" db="EMBL/GenBank/DDBJ databases">
        <authorList>
            <consortium name="DOE Joint Genome Institute"/>
            <person name="Haridas S."/>
            <person name="Albert R."/>
            <person name="Binder M."/>
            <person name="Bloem J."/>
            <person name="Labutti K."/>
            <person name="Salamov A."/>
            <person name="Andreopoulos B."/>
            <person name="Baker S.E."/>
            <person name="Barry K."/>
            <person name="Bills G."/>
            <person name="Bluhm B.H."/>
            <person name="Cannon C."/>
            <person name="Castanera R."/>
            <person name="Culley D.E."/>
            <person name="Daum C."/>
            <person name="Ezra D."/>
            <person name="Gonzalez J.B."/>
            <person name="Henrissat B."/>
            <person name="Kuo A."/>
            <person name="Liang C."/>
            <person name="Lipzen A."/>
            <person name="Lutzoni F."/>
            <person name="Magnuson J."/>
            <person name="Mondo S."/>
            <person name="Nolan M."/>
            <person name="Ohm R."/>
            <person name="Pangilinan J."/>
            <person name="Park H.-J."/>
            <person name="Ramirez L."/>
            <person name="Alfaro M."/>
            <person name="Sun H."/>
            <person name="Tritt A."/>
            <person name="Yoshinaga Y."/>
            <person name="Zwiers L.-H."/>
            <person name="Turgeon B.G."/>
            <person name="Goodwin S.B."/>
            <person name="Spatafora J.W."/>
            <person name="Crous P.W."/>
            <person name="Grigoriev I.V."/>
        </authorList>
    </citation>
    <scope>NUCLEOTIDE SEQUENCE</scope>
    <source>
        <strain evidence="3">CBS 342.82</strain>
    </source>
</reference>
<dbReference type="GO" id="GO:0005634">
    <property type="term" value="C:nucleus"/>
    <property type="evidence" value="ECO:0007669"/>
    <property type="project" value="TreeGrafter"/>
</dbReference>
<reference evidence="3" key="3">
    <citation type="submission" date="2025-08" db="UniProtKB">
        <authorList>
            <consortium name="RefSeq"/>
        </authorList>
    </citation>
    <scope>IDENTIFICATION</scope>
    <source>
        <strain evidence="3">CBS 342.82</strain>
    </source>
</reference>
<feature type="region of interest" description="Disordered" evidence="1">
    <location>
        <begin position="375"/>
        <end position="469"/>
    </location>
</feature>
<dbReference type="Proteomes" id="UP000504637">
    <property type="component" value="Unplaced"/>
</dbReference>
<reference evidence="3" key="2">
    <citation type="submission" date="2020-04" db="EMBL/GenBank/DDBJ databases">
        <authorList>
            <consortium name="NCBI Genome Project"/>
        </authorList>
    </citation>
    <scope>NUCLEOTIDE SEQUENCE</scope>
    <source>
        <strain evidence="3">CBS 342.82</strain>
    </source>
</reference>
<feature type="compositionally biased region" description="Low complexity" evidence="1">
    <location>
        <begin position="12"/>
        <end position="23"/>
    </location>
</feature>
<accession>A0A6J3LPH2</accession>
<keyword evidence="2" id="KW-1185">Reference proteome</keyword>
<feature type="compositionally biased region" description="Low complexity" evidence="1">
    <location>
        <begin position="146"/>
        <end position="179"/>
    </location>
</feature>
<feature type="region of interest" description="Disordered" evidence="1">
    <location>
        <begin position="294"/>
        <end position="318"/>
    </location>
</feature>
<feature type="compositionally biased region" description="Low complexity" evidence="1">
    <location>
        <begin position="711"/>
        <end position="720"/>
    </location>
</feature>
<dbReference type="GO" id="GO:0043565">
    <property type="term" value="F:sequence-specific DNA binding"/>
    <property type="evidence" value="ECO:0007669"/>
    <property type="project" value="TreeGrafter"/>
</dbReference>
<organism evidence="3">
    <name type="scientific">Dissoconium aciculare CBS 342.82</name>
    <dbReference type="NCBI Taxonomy" id="1314786"/>
    <lineage>
        <taxon>Eukaryota</taxon>
        <taxon>Fungi</taxon>
        <taxon>Dikarya</taxon>
        <taxon>Ascomycota</taxon>
        <taxon>Pezizomycotina</taxon>
        <taxon>Dothideomycetes</taxon>
        <taxon>Dothideomycetidae</taxon>
        <taxon>Mycosphaerellales</taxon>
        <taxon>Dissoconiaceae</taxon>
        <taxon>Dissoconium</taxon>
    </lineage>
</organism>
<feature type="compositionally biased region" description="Low complexity" evidence="1">
    <location>
        <begin position="305"/>
        <end position="315"/>
    </location>
</feature>
<feature type="compositionally biased region" description="Low complexity" evidence="1">
    <location>
        <begin position="508"/>
        <end position="521"/>
    </location>
</feature>
<feature type="compositionally biased region" description="Acidic residues" evidence="1">
    <location>
        <begin position="578"/>
        <end position="598"/>
    </location>
</feature>
<evidence type="ECO:0000313" key="3">
    <source>
        <dbReference type="RefSeq" id="XP_033454882.1"/>
    </source>
</evidence>
<feature type="compositionally biased region" description="Basic and acidic residues" evidence="1">
    <location>
        <begin position="294"/>
        <end position="303"/>
    </location>
</feature>
<proteinExistence type="predicted"/>
<feature type="region of interest" description="Disordered" evidence="1">
    <location>
        <begin position="481"/>
        <end position="647"/>
    </location>
</feature>
<sequence>MSDLSGARASNGGARTTGPVPVGGTPGGIRTPRDVMRERNAREARRQEEEQKRVAEERRKSAERRAAATLGAGVPRTNNNNNNTAAQYNPDAALSAGGFDGAGERKSRGPGEVAGTNVLGDPTGRSSNEFPIGRARGSSVSQDQPRPATNTASSRRAASQSAPQQPPASSANANGAAPAYDNGSGSQRGTSSQFPHAFERWETLSSHWEGMTSYWLHRLEANTEEVKNTIPNAATLSRQITDLSAAGANLFHAVVELQRLRASSERKFQRWFFDTREHHEKLLEQKAEVDRELKAERSARQEATRQQSEAAAAVESARREVMDMRRELVIAKDEARRAWEELGRKNQESMDTAYSLKEGRITVVHGVQVVPYFGGPSRTASSAPRPATRDGPQQYGSVAPASSAGHVRMQSPEDERNYYREVSPTNTDPFTDSGRQQQQQQLQQQQQQQQQQHQPLHHEPGKPDLAQAPYQPYQSITPASAQTTVPTAGGPYAAEDTSPQYARSSGQAPVTSSSAVPTTTADAQRFYQHAGSEAYLHSPPASSGHLPPTAAPVYHHRRQQQQQPAEARSEDSYIDTAPSEDDNYDNEEDDDDDDETDVIEYALDSSGNVRHDDQGRPIVFASRARAPPPDVSPIDEHPRSHGHGHELAARYAEAMIIPEAPSVPATAAQAMATYPAPATTTSSSSSHTSGNAAAAAPPVDYEGEGYGGAYGDAAAAAAGDRGPAHHYPTRLSDVLEEEEERSSRRTVD</sequence>
<dbReference type="PANTHER" id="PTHR14312">
    <property type="entry name" value="CREB/ATF BZIP TRANSCRIPTION FACTOR"/>
    <property type="match status" value="1"/>
</dbReference>
<dbReference type="AlphaFoldDB" id="A0A6J3LPH2"/>
<feature type="compositionally biased region" description="Polar residues" evidence="1">
    <location>
        <begin position="423"/>
        <end position="435"/>
    </location>
</feature>
<name>A0A6J3LPH2_9PEZI</name>
<feature type="compositionally biased region" description="Basic and acidic residues" evidence="1">
    <location>
        <begin position="31"/>
        <end position="66"/>
    </location>
</feature>
<feature type="compositionally biased region" description="Low complexity" evidence="1">
    <location>
        <begin position="674"/>
        <end position="700"/>
    </location>
</feature>
<dbReference type="RefSeq" id="XP_033454882.1">
    <property type="nucleotide sequence ID" value="XM_033599111.1"/>
</dbReference>
<feature type="compositionally biased region" description="Polar residues" evidence="1">
    <location>
        <begin position="497"/>
        <end position="507"/>
    </location>
</feature>
<dbReference type="PANTHER" id="PTHR14312:SF1">
    <property type="entry name" value="BASIC-LEUCINE ZIPPER TRANSCRIPTION FACTOR A"/>
    <property type="match status" value="1"/>
</dbReference>
<feature type="region of interest" description="Disordered" evidence="1">
    <location>
        <begin position="674"/>
        <end position="748"/>
    </location>
</feature>